<evidence type="ECO:0000313" key="2">
    <source>
        <dbReference type="Proteomes" id="UP000198552"/>
    </source>
</evidence>
<dbReference type="PANTHER" id="PTHR41247">
    <property type="entry name" value="HTH-TYPE TRANSCRIPTIONAL REPRESSOR YCNK"/>
    <property type="match status" value="1"/>
</dbReference>
<dbReference type="RefSeq" id="WP_091570000.1">
    <property type="nucleotide sequence ID" value="NZ_FNHP01000006.1"/>
</dbReference>
<dbReference type="Gene3D" id="3.30.70.2050">
    <property type="match status" value="1"/>
</dbReference>
<dbReference type="Proteomes" id="UP000198552">
    <property type="component" value="Unassembled WGS sequence"/>
</dbReference>
<dbReference type="PANTHER" id="PTHR41247:SF1">
    <property type="entry name" value="HTH-TYPE TRANSCRIPTIONAL REPRESSOR YCNK"/>
    <property type="match status" value="1"/>
</dbReference>
<dbReference type="SUPFAM" id="SSF160387">
    <property type="entry name" value="NosL/MerB-like"/>
    <property type="match status" value="1"/>
</dbReference>
<name>A0A1G9TCK4_9BURK</name>
<dbReference type="STRING" id="1527607.SAMN05428957_10641"/>
<protein>
    <submittedName>
        <fullName evidence="1">Nitrous oxide reductase accessory protein NosL</fullName>
    </submittedName>
</protein>
<evidence type="ECO:0000313" key="1">
    <source>
        <dbReference type="EMBL" id="SDM45312.1"/>
    </source>
</evidence>
<dbReference type="InterPro" id="IPR008719">
    <property type="entry name" value="N2O_reductase_NosL"/>
</dbReference>
<sequence length="210" mass="22159">MLASSTLALPWSNRRAWLALALAGTAGGAALLAHPWLRPATGVGLPEDDVCVVAPPLPHDPASGLAPTAARAIPPQARCPVCGMFPARAPDWAAQLIFDGGDAHFFDSPLSLLQYLHDMPRYSPGRAPGSVAALYVTDAGPQRHGWIDARSAWYVHGSDARGPMRAGNLPAFATRQAAQDFAARRGGQALAFDEVDARLLATLAVPVHRH</sequence>
<keyword evidence="2" id="KW-1185">Reference proteome</keyword>
<proteinExistence type="predicted"/>
<dbReference type="OrthoDB" id="982633at2"/>
<reference evidence="2" key="1">
    <citation type="submission" date="2016-10" db="EMBL/GenBank/DDBJ databases">
        <authorList>
            <person name="Varghese N."/>
            <person name="Submissions S."/>
        </authorList>
    </citation>
    <scope>NUCLEOTIDE SEQUENCE [LARGE SCALE GENOMIC DNA]</scope>
    <source>
        <strain evidence="2">EPL6</strain>
    </source>
</reference>
<gene>
    <name evidence="1" type="ORF">SAMN05428957_10641</name>
</gene>
<accession>A0A1G9TCK4</accession>
<dbReference type="EMBL" id="FNHP01000006">
    <property type="protein sequence ID" value="SDM45312.1"/>
    <property type="molecule type" value="Genomic_DNA"/>
</dbReference>
<organism evidence="1 2">
    <name type="scientific">Oryzisolibacter propanilivorax</name>
    <dbReference type="NCBI Taxonomy" id="1527607"/>
    <lineage>
        <taxon>Bacteria</taxon>
        <taxon>Pseudomonadati</taxon>
        <taxon>Pseudomonadota</taxon>
        <taxon>Betaproteobacteria</taxon>
        <taxon>Burkholderiales</taxon>
        <taxon>Comamonadaceae</taxon>
        <taxon>Oryzisolibacter</taxon>
    </lineage>
</organism>
<dbReference type="AlphaFoldDB" id="A0A1G9TCK4"/>
<dbReference type="Pfam" id="PF05573">
    <property type="entry name" value="NosL"/>
    <property type="match status" value="1"/>
</dbReference>